<dbReference type="PANTHER" id="PTHR43162:SF1">
    <property type="entry name" value="PRESTALK A DIFFERENTIATION PROTEIN A"/>
    <property type="match status" value="1"/>
</dbReference>
<dbReference type="EMBL" id="BAABHD010000029">
    <property type="protein sequence ID" value="GAA4457623.1"/>
    <property type="molecule type" value="Genomic_DNA"/>
</dbReference>
<keyword evidence="3" id="KW-1185">Reference proteome</keyword>
<evidence type="ECO:0000313" key="2">
    <source>
        <dbReference type="EMBL" id="GAA4457623.1"/>
    </source>
</evidence>
<dbReference type="Gene3D" id="3.40.50.720">
    <property type="entry name" value="NAD(P)-binding Rossmann-like Domain"/>
    <property type="match status" value="1"/>
</dbReference>
<reference evidence="3" key="1">
    <citation type="journal article" date="2019" name="Int. J. Syst. Evol. Microbiol.">
        <title>The Global Catalogue of Microorganisms (GCM) 10K type strain sequencing project: providing services to taxonomists for standard genome sequencing and annotation.</title>
        <authorList>
            <consortium name="The Broad Institute Genomics Platform"/>
            <consortium name="The Broad Institute Genome Sequencing Center for Infectious Disease"/>
            <person name="Wu L."/>
            <person name="Ma J."/>
        </authorList>
    </citation>
    <scope>NUCLEOTIDE SEQUENCE [LARGE SCALE GENOMIC DNA]</scope>
    <source>
        <strain evidence="3">JCM 17927</strain>
    </source>
</reference>
<dbReference type="InterPro" id="IPR051604">
    <property type="entry name" value="Ergot_Alk_Oxidoreductase"/>
</dbReference>
<dbReference type="Pfam" id="PF13460">
    <property type="entry name" value="NAD_binding_10"/>
    <property type="match status" value="1"/>
</dbReference>
<dbReference type="InterPro" id="IPR036291">
    <property type="entry name" value="NAD(P)-bd_dom_sf"/>
</dbReference>
<dbReference type="PANTHER" id="PTHR43162">
    <property type="match status" value="1"/>
</dbReference>
<comment type="caution">
    <text evidence="2">The sequence shown here is derived from an EMBL/GenBank/DDBJ whole genome shotgun (WGS) entry which is preliminary data.</text>
</comment>
<protein>
    <recommendedName>
        <fullName evidence="1">NAD(P)-binding domain-containing protein</fullName>
    </recommendedName>
</protein>
<dbReference type="RefSeq" id="WP_345244542.1">
    <property type="nucleotide sequence ID" value="NZ_BAABHD010000029.1"/>
</dbReference>
<evidence type="ECO:0000313" key="3">
    <source>
        <dbReference type="Proteomes" id="UP001501175"/>
    </source>
</evidence>
<evidence type="ECO:0000259" key="1">
    <source>
        <dbReference type="Pfam" id="PF13460"/>
    </source>
</evidence>
<accession>A0ABP8N1E9</accession>
<dbReference type="Proteomes" id="UP001501175">
    <property type="component" value="Unassembled WGS sequence"/>
</dbReference>
<feature type="domain" description="NAD(P)-binding" evidence="1">
    <location>
        <begin position="11"/>
        <end position="157"/>
    </location>
</feature>
<dbReference type="SUPFAM" id="SSF51735">
    <property type="entry name" value="NAD(P)-binding Rossmann-fold domains"/>
    <property type="match status" value="1"/>
</dbReference>
<gene>
    <name evidence="2" type="ORF">GCM10023189_28660</name>
</gene>
<dbReference type="InterPro" id="IPR016040">
    <property type="entry name" value="NAD(P)-bd_dom"/>
</dbReference>
<organism evidence="2 3">
    <name type="scientific">Nibrella saemangeumensis</name>
    <dbReference type="NCBI Taxonomy" id="1084526"/>
    <lineage>
        <taxon>Bacteria</taxon>
        <taxon>Pseudomonadati</taxon>
        <taxon>Bacteroidota</taxon>
        <taxon>Cytophagia</taxon>
        <taxon>Cytophagales</taxon>
        <taxon>Spirosomataceae</taxon>
        <taxon>Nibrella</taxon>
    </lineage>
</organism>
<proteinExistence type="predicted"/>
<sequence>MSSIRTIAIIGATGMLGRPVTHELINAGFSVRIIARNPVEARRLFPQADIVTGDLADVNSLVPALQGQDAVYLNLSVRQTERPTDFHTETDGIRNLLDAARQTGVKRIGYLSSLVMNYQGINDFYWWVFGIKHEAVQLLKSSGIPYSIFYPSTFMESLLHTQRQGRLIMLAGTSPVQLYYIAGQDYGRQVARAFQLAEDGQNQEYVIQGPEPVTQTEAARQLSQHYTKAKLFVMTTPHWVMKMAGQLSPLMSYGAHITEALNNYREQFTAEKTWQDLGKPTLTIKDFARQA</sequence>
<name>A0ABP8N1E9_9BACT</name>